<evidence type="ECO:0000313" key="2">
    <source>
        <dbReference type="Proteomes" id="UP001230426"/>
    </source>
</evidence>
<reference evidence="1 2" key="1">
    <citation type="submission" date="2023-07" db="EMBL/GenBank/DDBJ databases">
        <title>Sequencing the genomes of 1000 actinobacteria strains.</title>
        <authorList>
            <person name="Klenk H.-P."/>
        </authorList>
    </citation>
    <scope>NUCLEOTIDE SEQUENCE [LARGE SCALE GENOMIC DNA]</scope>
    <source>
        <strain evidence="1 2">DSM 44109</strain>
    </source>
</reference>
<protein>
    <submittedName>
        <fullName evidence="1">Uncharacterized protein</fullName>
    </submittedName>
</protein>
<comment type="caution">
    <text evidence="1">The sequence shown here is derived from an EMBL/GenBank/DDBJ whole genome shotgun (WGS) entry which is preliminary data.</text>
</comment>
<proteinExistence type="predicted"/>
<dbReference type="Proteomes" id="UP001230426">
    <property type="component" value="Unassembled WGS sequence"/>
</dbReference>
<name>A0ABT9R6K9_9ACTN</name>
<dbReference type="RefSeq" id="WP_306863454.1">
    <property type="nucleotide sequence ID" value="NZ_JAUSRB010000002.1"/>
</dbReference>
<gene>
    <name evidence="1" type="ORF">J2S55_004150</name>
</gene>
<keyword evidence="2" id="KW-1185">Reference proteome</keyword>
<organism evidence="1 2">
    <name type="scientific">Streptosporangium brasiliense</name>
    <dbReference type="NCBI Taxonomy" id="47480"/>
    <lineage>
        <taxon>Bacteria</taxon>
        <taxon>Bacillati</taxon>
        <taxon>Actinomycetota</taxon>
        <taxon>Actinomycetes</taxon>
        <taxon>Streptosporangiales</taxon>
        <taxon>Streptosporangiaceae</taxon>
        <taxon>Streptosporangium</taxon>
    </lineage>
</organism>
<sequence>MLDDLPQLGFACVDVGVGHVRYRMPHFEASSLKVTAPHLPVPTDWRAGDVLVLEKVADSNMSRPSDLDMELWRDCRFGPVRIKTRHTKGTDLGSLVAGDVLDTVSRRDPIRQQIGLWTSGNRVFSLTHDRAISKLIDLCHSDLMRSQFSEASTRNHARKLRLTSRIASRLFHLLLVEFQEHTIQKDLQVP</sequence>
<accession>A0ABT9R6K9</accession>
<dbReference type="EMBL" id="JAUSRB010000002">
    <property type="protein sequence ID" value="MDP9864884.1"/>
    <property type="molecule type" value="Genomic_DNA"/>
</dbReference>
<evidence type="ECO:0000313" key="1">
    <source>
        <dbReference type="EMBL" id="MDP9864884.1"/>
    </source>
</evidence>